<organism evidence="1">
    <name type="scientific">marine sediment metagenome</name>
    <dbReference type="NCBI Taxonomy" id="412755"/>
    <lineage>
        <taxon>unclassified sequences</taxon>
        <taxon>metagenomes</taxon>
        <taxon>ecological metagenomes</taxon>
    </lineage>
</organism>
<dbReference type="EMBL" id="BART01013154">
    <property type="protein sequence ID" value="GAG89044.1"/>
    <property type="molecule type" value="Genomic_DNA"/>
</dbReference>
<proteinExistence type="predicted"/>
<accession>X1B079</accession>
<evidence type="ECO:0000313" key="1">
    <source>
        <dbReference type="EMBL" id="GAG89044.1"/>
    </source>
</evidence>
<sequence length="226" mass="24584">QVTVQKDIGAPVITIISPEQGAVFSSIAPSFNITVFDSQLDSIWYTIDNGLTNITIVSTVGTIDQIEWDKKGEVSVPLRFYANDTLGNTAYSENIIIKDTVQPVITINTPDSYDIFDSVPPSFDLSIVETNLDLVWYTLDGGITNISIFSSSGTIDQTEWNKFGNGTVSIQFYASDLAGSIGFSQVVVLKDIIAPLISIHVPSIFDVFGNNAPSFSLSIVYHIESN</sequence>
<protein>
    <submittedName>
        <fullName evidence="1">Uncharacterized protein</fullName>
    </submittedName>
</protein>
<feature type="non-terminal residue" evidence="1">
    <location>
        <position position="1"/>
    </location>
</feature>
<gene>
    <name evidence="1" type="ORF">S01H4_27065</name>
</gene>
<reference evidence="1" key="1">
    <citation type="journal article" date="2014" name="Front. Microbiol.">
        <title>High frequency of phylogenetically diverse reductive dehalogenase-homologous genes in deep subseafloor sedimentary metagenomes.</title>
        <authorList>
            <person name="Kawai M."/>
            <person name="Futagami T."/>
            <person name="Toyoda A."/>
            <person name="Takaki Y."/>
            <person name="Nishi S."/>
            <person name="Hori S."/>
            <person name="Arai W."/>
            <person name="Tsubouchi T."/>
            <person name="Morono Y."/>
            <person name="Uchiyama I."/>
            <person name="Ito T."/>
            <person name="Fujiyama A."/>
            <person name="Inagaki F."/>
            <person name="Takami H."/>
        </authorList>
    </citation>
    <scope>NUCLEOTIDE SEQUENCE</scope>
    <source>
        <strain evidence="1">Expedition CK06-06</strain>
    </source>
</reference>
<dbReference type="AlphaFoldDB" id="X1B079"/>
<comment type="caution">
    <text evidence="1">The sequence shown here is derived from an EMBL/GenBank/DDBJ whole genome shotgun (WGS) entry which is preliminary data.</text>
</comment>
<name>X1B079_9ZZZZ</name>